<dbReference type="GO" id="GO:0005525">
    <property type="term" value="F:GTP binding"/>
    <property type="evidence" value="ECO:0007669"/>
    <property type="project" value="UniProtKB-KW"/>
</dbReference>
<comment type="caution">
    <text evidence="23">The sequence shown here is derived from an EMBL/GenBank/DDBJ whole genome shotgun (WGS) entry which is preliminary data.</text>
</comment>
<evidence type="ECO:0000259" key="22">
    <source>
        <dbReference type="PROSITE" id="PS50887"/>
    </source>
</evidence>
<dbReference type="GO" id="GO:0046872">
    <property type="term" value="F:metal ion binding"/>
    <property type="evidence" value="ECO:0007669"/>
    <property type="project" value="UniProtKB-KW"/>
</dbReference>
<dbReference type="InterPro" id="IPR043128">
    <property type="entry name" value="Rev_trsase/Diguanyl_cyclase"/>
</dbReference>
<evidence type="ECO:0000256" key="17">
    <source>
        <dbReference type="ARBA" id="ARBA00023136"/>
    </source>
</evidence>
<dbReference type="RefSeq" id="WP_110274358.1">
    <property type="nucleotide sequence ID" value="NZ_QJJG01000008.1"/>
</dbReference>
<dbReference type="EMBL" id="QJJG01000008">
    <property type="protein sequence ID" value="PXW44937.1"/>
    <property type="molecule type" value="Genomic_DNA"/>
</dbReference>
<evidence type="ECO:0000256" key="12">
    <source>
        <dbReference type="ARBA" id="ARBA00022741"/>
    </source>
</evidence>
<dbReference type="GO" id="GO:0043709">
    <property type="term" value="P:cell adhesion involved in single-species biofilm formation"/>
    <property type="evidence" value="ECO:0007669"/>
    <property type="project" value="TreeGrafter"/>
</dbReference>
<dbReference type="SUPFAM" id="SSF55073">
    <property type="entry name" value="Nucleotide cyclase"/>
    <property type="match status" value="1"/>
</dbReference>
<evidence type="ECO:0000256" key="4">
    <source>
        <dbReference type="ARBA" id="ARBA00005186"/>
    </source>
</evidence>
<evidence type="ECO:0000256" key="18">
    <source>
        <dbReference type="ARBA" id="ARBA00031311"/>
    </source>
</evidence>
<gene>
    <name evidence="23" type="ORF">DET57_108201</name>
</gene>
<dbReference type="GO" id="GO:0005886">
    <property type="term" value="C:plasma membrane"/>
    <property type="evidence" value="ECO:0007669"/>
    <property type="project" value="UniProtKB-SubCell"/>
</dbReference>
<evidence type="ECO:0000313" key="24">
    <source>
        <dbReference type="Proteomes" id="UP000247485"/>
    </source>
</evidence>
<keyword evidence="17 21" id="KW-0472">Membrane</keyword>
<dbReference type="NCBIfam" id="TIGR00254">
    <property type="entry name" value="GGDEF"/>
    <property type="match status" value="1"/>
</dbReference>
<dbReference type="InterPro" id="IPR029787">
    <property type="entry name" value="Nucleotide_cyclase"/>
</dbReference>
<keyword evidence="11" id="KW-0479">Metal-binding</keyword>
<dbReference type="GO" id="GO:1902201">
    <property type="term" value="P:negative regulation of bacterial-type flagellum-dependent cell motility"/>
    <property type="evidence" value="ECO:0007669"/>
    <property type="project" value="TreeGrafter"/>
</dbReference>
<dbReference type="NCBIfam" id="NF011955">
    <property type="entry name" value="PRK15426.1"/>
    <property type="match status" value="1"/>
</dbReference>
<protein>
    <recommendedName>
        <fullName evidence="6">diguanylate cyclase</fullName>
        <ecNumber evidence="6">2.7.7.65</ecNumber>
    </recommendedName>
    <alternativeName>
        <fullName evidence="18">Cellulose synthesis regulatory protein</fullName>
    </alternativeName>
</protein>
<keyword evidence="16" id="KW-0342">GTP-binding</keyword>
<dbReference type="EC" id="2.7.7.65" evidence="6"/>
<dbReference type="Gene3D" id="3.30.70.270">
    <property type="match status" value="1"/>
</dbReference>
<dbReference type="GO" id="GO:0030244">
    <property type="term" value="P:cellulose biosynthetic process"/>
    <property type="evidence" value="ECO:0007669"/>
    <property type="project" value="UniProtKB-KW"/>
</dbReference>
<comment type="cofactor">
    <cofactor evidence="1">
        <name>Mg(2+)</name>
        <dbReference type="ChEBI" id="CHEBI:18420"/>
    </cofactor>
</comment>
<evidence type="ECO:0000256" key="19">
    <source>
        <dbReference type="ARBA" id="ARBA00034247"/>
    </source>
</evidence>
<evidence type="ECO:0000256" key="6">
    <source>
        <dbReference type="ARBA" id="ARBA00012528"/>
    </source>
</evidence>
<dbReference type="SMART" id="SM00267">
    <property type="entry name" value="GGDEF"/>
    <property type="match status" value="1"/>
</dbReference>
<keyword evidence="9" id="KW-0808">Transferase</keyword>
<proteinExistence type="predicted"/>
<comment type="function">
    <text evidence="20">Catalyzes the synthesis of cyclic-di-GMP (c-di-GMP) via the condensation of 2 GTP molecules. Cyclic-di-GMP is a second messenger which controls cell surface-associated traits in bacteria. Involved in the regulation of cellulose production.</text>
</comment>
<evidence type="ECO:0000256" key="3">
    <source>
        <dbReference type="ARBA" id="ARBA00004665"/>
    </source>
</evidence>
<organism evidence="23 24">
    <name type="scientific">Klebsiella oxytoca</name>
    <dbReference type="NCBI Taxonomy" id="571"/>
    <lineage>
        <taxon>Bacteria</taxon>
        <taxon>Pseudomonadati</taxon>
        <taxon>Pseudomonadota</taxon>
        <taxon>Gammaproteobacteria</taxon>
        <taxon>Enterobacterales</taxon>
        <taxon>Enterobacteriaceae</taxon>
        <taxon>Klebsiella/Raoultella group</taxon>
        <taxon>Klebsiella</taxon>
    </lineage>
</organism>
<feature type="transmembrane region" description="Helical" evidence="21">
    <location>
        <begin position="351"/>
        <end position="373"/>
    </location>
</feature>
<evidence type="ECO:0000256" key="16">
    <source>
        <dbReference type="ARBA" id="ARBA00023134"/>
    </source>
</evidence>
<dbReference type="InterPro" id="IPR050469">
    <property type="entry name" value="Diguanylate_Cyclase"/>
</dbReference>
<evidence type="ECO:0000256" key="2">
    <source>
        <dbReference type="ARBA" id="ARBA00004429"/>
    </source>
</evidence>
<evidence type="ECO:0000256" key="15">
    <source>
        <dbReference type="ARBA" id="ARBA00022989"/>
    </source>
</evidence>
<evidence type="ECO:0000256" key="21">
    <source>
        <dbReference type="SAM" id="Phobius"/>
    </source>
</evidence>
<comment type="subcellular location">
    <subcellularLocation>
        <location evidence="2">Cell inner membrane</location>
        <topology evidence="2">Multi-pass membrane protein</topology>
    </subcellularLocation>
</comment>
<evidence type="ECO:0000256" key="14">
    <source>
        <dbReference type="ARBA" id="ARBA00022916"/>
    </source>
</evidence>
<dbReference type="Pfam" id="PF00990">
    <property type="entry name" value="GGDEF"/>
    <property type="match status" value="1"/>
</dbReference>
<evidence type="ECO:0000313" key="23">
    <source>
        <dbReference type="EMBL" id="PXW44937.1"/>
    </source>
</evidence>
<reference evidence="23 24" key="1">
    <citation type="submission" date="2018-05" db="EMBL/GenBank/DDBJ databases">
        <title>Freshwater and sediment microbial communities from various areas in North America, analyzing microbe dynamics in response to fracking.</title>
        <authorList>
            <person name="Lamendella R."/>
        </authorList>
    </citation>
    <scope>NUCLEOTIDE SEQUENCE [LARGE SCALE GENOMIC DNA]</scope>
    <source>
        <strain evidence="23 24">67</strain>
    </source>
</reference>
<comment type="pathway">
    <text evidence="3">Purine metabolism; 3',5'-cyclic di-GMP biosynthesis.</text>
</comment>
<comment type="catalytic activity">
    <reaction evidence="19">
        <text>2 GTP = 3',3'-c-di-GMP + 2 diphosphate</text>
        <dbReference type="Rhea" id="RHEA:24898"/>
        <dbReference type="ChEBI" id="CHEBI:33019"/>
        <dbReference type="ChEBI" id="CHEBI:37565"/>
        <dbReference type="ChEBI" id="CHEBI:58805"/>
        <dbReference type="EC" id="2.7.7.65"/>
    </reaction>
</comment>
<feature type="domain" description="GGDEF" evidence="22">
    <location>
        <begin position="421"/>
        <end position="555"/>
    </location>
</feature>
<keyword evidence="10 21" id="KW-0812">Transmembrane</keyword>
<dbReference type="Pfam" id="PF17151">
    <property type="entry name" value="CHASE7"/>
    <property type="match status" value="1"/>
</dbReference>
<keyword evidence="15 21" id="KW-1133">Transmembrane helix</keyword>
<keyword evidence="8" id="KW-0997">Cell inner membrane</keyword>
<evidence type="ECO:0000256" key="7">
    <source>
        <dbReference type="ARBA" id="ARBA00022475"/>
    </source>
</evidence>
<dbReference type="UniPathway" id="UPA00694"/>
<dbReference type="UniPathway" id="UPA00599"/>
<dbReference type="FunFam" id="3.30.70.270:FF:000001">
    <property type="entry name" value="Diguanylate cyclase domain protein"/>
    <property type="match status" value="1"/>
</dbReference>
<dbReference type="PANTHER" id="PTHR45138">
    <property type="entry name" value="REGULATORY COMPONENTS OF SENSORY TRANSDUCTION SYSTEM"/>
    <property type="match status" value="1"/>
</dbReference>
<dbReference type="AlphaFoldDB" id="A0A318FNP1"/>
<evidence type="ECO:0000256" key="9">
    <source>
        <dbReference type="ARBA" id="ARBA00022679"/>
    </source>
</evidence>
<evidence type="ECO:0000256" key="11">
    <source>
        <dbReference type="ARBA" id="ARBA00022723"/>
    </source>
</evidence>
<evidence type="ECO:0000256" key="10">
    <source>
        <dbReference type="ARBA" id="ARBA00022692"/>
    </source>
</evidence>
<evidence type="ECO:0000256" key="20">
    <source>
        <dbReference type="ARBA" id="ARBA00045634"/>
    </source>
</evidence>
<keyword evidence="14" id="KW-0135">Cellulose biosynthesis</keyword>
<evidence type="ECO:0000256" key="1">
    <source>
        <dbReference type="ARBA" id="ARBA00001946"/>
    </source>
</evidence>
<name>A0A318FNP1_KLEOX</name>
<sequence>MDKPMWVKKLRHVLSPGYVVNLCFFIVFCFSTLLIWREVKILEEAYVANQRNNLENVTHELDGLLQFNIDRMIFFRNGMQSALGTPLDFAVLRKAEQDYLEKRHEPIWSVEIHNRRTLPVYGVADAFVESGDLLSRDTPFSGNELMASLELGYLLRLANNNRGFTERMMYVSRSGFFITTKPPKNSTQALGLYSRAISASWFIQQTQRNNPARGIVWQTFPGDEPQRETQVVTASIPLDYQRYWLGVLAMDFSVREMRAFLVNAVKNGQEGEYQLYDNRLNLIASSASDNVLTLLSPQEQEQLRSAFSHDNQGGIRLLTRYISWEKLRNFDGVLLRIHTLKEGVHDDFGRITIALMLMWLMFTLMLMISWLVIRRMVRNMSVLQTSLEWRAWHDALTRLLNRGALFDRASEATSLSERLKRPIAVIQLDLDYFKGVNDRHGHQAGDRVLSLVGSTIASHIREGDLAGRVGGEEFCIVMPNTTLHEATAIAERIRVRIKGREILLRNRTSLRISASFGVSSSDDSNEFNFENLQSIADHRLYLAKQNGRNQVCAEG</sequence>
<dbReference type="InterPro" id="IPR033416">
    <property type="entry name" value="CHASE7"/>
</dbReference>
<keyword evidence="7" id="KW-1003">Cell membrane</keyword>
<accession>A0A318FNP1</accession>
<feature type="transmembrane region" description="Helical" evidence="21">
    <location>
        <begin position="12"/>
        <end position="36"/>
    </location>
</feature>
<comment type="subunit">
    <text evidence="5">Homodimer.</text>
</comment>
<dbReference type="PANTHER" id="PTHR45138:SF16">
    <property type="entry name" value="DIGUANYLATE CYCLASE DGCQ-RELATED"/>
    <property type="match status" value="1"/>
</dbReference>
<dbReference type="InterPro" id="IPR000160">
    <property type="entry name" value="GGDEF_dom"/>
</dbReference>
<dbReference type="PROSITE" id="PS50887">
    <property type="entry name" value="GGDEF"/>
    <property type="match status" value="1"/>
</dbReference>
<evidence type="ECO:0000256" key="8">
    <source>
        <dbReference type="ARBA" id="ARBA00022519"/>
    </source>
</evidence>
<keyword evidence="13" id="KW-0460">Magnesium</keyword>
<evidence type="ECO:0000256" key="5">
    <source>
        <dbReference type="ARBA" id="ARBA00011738"/>
    </source>
</evidence>
<dbReference type="GO" id="GO:0052621">
    <property type="term" value="F:diguanylate cyclase activity"/>
    <property type="evidence" value="ECO:0007669"/>
    <property type="project" value="UniProtKB-EC"/>
</dbReference>
<comment type="pathway">
    <text evidence="4">Glycan metabolism; bacterial cellulose biosynthesis.</text>
</comment>
<dbReference type="CDD" id="cd01949">
    <property type="entry name" value="GGDEF"/>
    <property type="match status" value="1"/>
</dbReference>
<evidence type="ECO:0000256" key="13">
    <source>
        <dbReference type="ARBA" id="ARBA00022842"/>
    </source>
</evidence>
<keyword evidence="12" id="KW-0547">Nucleotide-binding</keyword>
<dbReference type="Proteomes" id="UP000247485">
    <property type="component" value="Unassembled WGS sequence"/>
</dbReference>